<evidence type="ECO:0008006" key="4">
    <source>
        <dbReference type="Google" id="ProtNLM"/>
    </source>
</evidence>
<feature type="signal peptide" evidence="1">
    <location>
        <begin position="1"/>
        <end position="17"/>
    </location>
</feature>
<keyword evidence="1" id="KW-0732">Signal</keyword>
<accession>A0A1Y6LU02</accession>
<proteinExistence type="predicted"/>
<dbReference type="SUPFAM" id="SSF50939">
    <property type="entry name" value="Sialidases"/>
    <property type="match status" value="1"/>
</dbReference>
<dbReference type="PANTHER" id="PTHR38792:SF3">
    <property type="entry name" value="BNR_ASP-BOX REPEAT DOMAIN PROTEIN (AFU_ORTHOLOGUE AFUA_7G06430)-RELATED"/>
    <property type="match status" value="1"/>
</dbReference>
<dbReference type="PANTHER" id="PTHR38792">
    <property type="entry name" value="BNR/ASP-BOX REPEAT DOMAIN PROTEIN (AFU_ORTHOLOGUE AFUA_7G06430)-RELATED"/>
    <property type="match status" value="1"/>
</dbReference>
<protein>
    <recommendedName>
        <fullName evidence="4">Sialidase domain-containing protein</fullName>
    </recommendedName>
</protein>
<dbReference type="Gene3D" id="2.120.10.10">
    <property type="match status" value="1"/>
</dbReference>
<evidence type="ECO:0000313" key="3">
    <source>
        <dbReference type="Proteomes" id="UP000215453"/>
    </source>
</evidence>
<organism evidence="2 3">
    <name type="scientific">Zymoseptoria tritici ST99CH_1A5</name>
    <dbReference type="NCBI Taxonomy" id="1276529"/>
    <lineage>
        <taxon>Eukaryota</taxon>
        <taxon>Fungi</taxon>
        <taxon>Dikarya</taxon>
        <taxon>Ascomycota</taxon>
        <taxon>Pezizomycotina</taxon>
        <taxon>Dothideomycetes</taxon>
        <taxon>Dothideomycetidae</taxon>
        <taxon>Mycosphaerellales</taxon>
        <taxon>Mycosphaerellaceae</taxon>
        <taxon>Zymoseptoria</taxon>
    </lineage>
</organism>
<dbReference type="InterPro" id="IPR036278">
    <property type="entry name" value="Sialidase_sf"/>
</dbReference>
<dbReference type="EMBL" id="LT882683">
    <property type="protein sequence ID" value="SMY26920.1"/>
    <property type="molecule type" value="Genomic_DNA"/>
</dbReference>
<evidence type="ECO:0000313" key="2">
    <source>
        <dbReference type="EMBL" id="SMY26920.1"/>
    </source>
</evidence>
<sequence>MLRVLAYIFASAVLVSAAAKGTHQPRSLPPNPPLPEIFDNVTVWTPPDAYPWKDHNSGTYGRSVLLNQNCETGIPTILATAMYNPADGQYLQIFQSKDYGLTWSLLSKAYFNGNASITGGYVYQPFLYELPHSVGSFPAGTIILSGNRLAAGYTWADIQIHASRDKGVTWEYVSSVVKGGWTKSGGPEVGGSHGLAFEPFILSYDNTFAVYYSDESDPRYSQKLAHRTSKDLITWSATVDDVTNSNAELRPGMITIAPIANNKWIASYEMGPNADPKATWAAFYRIADSPFKFLDALEYELRADTGEIANAGPYPVWTPAGGENGTIVVSDSSNAGLFLNTKNGDAGAWKLVASGQEVGYTRSLSVLPGRGGKVVQVLNGGKYNQDNTHIEVGDFVVPGPEGKGPGAQGFPACNRI</sequence>
<dbReference type="AlphaFoldDB" id="A0A1Y6LU02"/>
<evidence type="ECO:0000256" key="1">
    <source>
        <dbReference type="SAM" id="SignalP"/>
    </source>
</evidence>
<feature type="chain" id="PRO_5013006554" description="Sialidase domain-containing protein" evidence="1">
    <location>
        <begin position="18"/>
        <end position="416"/>
    </location>
</feature>
<gene>
    <name evidence="2" type="ORF">ZT1A5_G8364</name>
</gene>
<dbReference type="Proteomes" id="UP000215453">
    <property type="component" value="Chromosome 8"/>
</dbReference>
<reference evidence="2 3" key="1">
    <citation type="submission" date="2016-10" db="EMBL/GenBank/DDBJ databases">
        <authorList>
            <person name="Varghese N."/>
        </authorList>
    </citation>
    <scope>NUCLEOTIDE SEQUENCE [LARGE SCALE GENOMIC DNA]</scope>
</reference>
<name>A0A1Y6LU02_ZYMTR</name>